<evidence type="ECO:0000313" key="3">
    <source>
        <dbReference type="Proteomes" id="UP000236740"/>
    </source>
</evidence>
<dbReference type="OrthoDB" id="166188at2157"/>
<accession>A0A1H5WJF6</accession>
<keyword evidence="3" id="KW-1185">Reference proteome</keyword>
<name>A0A1H5WJF6_9EURY</name>
<dbReference type="EMBL" id="CP031311">
    <property type="protein sequence ID" value="QCC46431.1"/>
    <property type="molecule type" value="Genomic_DNA"/>
</dbReference>
<evidence type="ECO:0000313" key="2">
    <source>
        <dbReference type="EMBL" id="SEF99428.1"/>
    </source>
</evidence>
<dbReference type="Proteomes" id="UP000296733">
    <property type="component" value="Chromosome"/>
</dbReference>
<dbReference type="Pfam" id="PF19102">
    <property type="entry name" value="DUF5789"/>
    <property type="match status" value="1"/>
</dbReference>
<dbReference type="GeneID" id="39856689"/>
<dbReference type="Proteomes" id="UP000236740">
    <property type="component" value="Unassembled WGS sequence"/>
</dbReference>
<dbReference type="InterPro" id="IPR043899">
    <property type="entry name" value="DUF5789"/>
</dbReference>
<evidence type="ECO:0000313" key="4">
    <source>
        <dbReference type="Proteomes" id="UP000296733"/>
    </source>
</evidence>
<reference evidence="1 4" key="2">
    <citation type="journal article" date="2019" name="Nat. Commun.">
        <title>A new type of DNA phosphorothioation-based antiviral system in archaea.</title>
        <authorList>
            <person name="Xiong L."/>
            <person name="Liu S."/>
            <person name="Chen S."/>
            <person name="Xiao Y."/>
            <person name="Zhu B."/>
            <person name="Gao Y."/>
            <person name="Zhang Y."/>
            <person name="Chen B."/>
            <person name="Luo J."/>
            <person name="Deng Z."/>
            <person name="Chen X."/>
            <person name="Wang L."/>
            <person name="Chen S."/>
        </authorList>
    </citation>
    <scope>NUCLEOTIDE SEQUENCE [LARGE SCALE GENOMIC DNA]</scope>
    <source>
        <strain evidence="1 4">CGMCC 1.10331</strain>
    </source>
</reference>
<dbReference type="EMBL" id="FNVN01000001">
    <property type="protein sequence ID" value="SEF99428.1"/>
    <property type="molecule type" value="Genomic_DNA"/>
</dbReference>
<proteinExistence type="predicted"/>
<gene>
    <name evidence="1" type="ORF">DV707_01345</name>
    <name evidence="2" type="ORF">SAMN04488133_1291</name>
</gene>
<protein>
    <submittedName>
        <fullName evidence="1">DUF2795 domain-containing protein</fullName>
    </submittedName>
</protein>
<dbReference type="AlphaFoldDB" id="A0A1H5WJF6"/>
<sequence length="94" mass="10207">MRLNRTGDLIDAHEFPATTEELIEAYGDQTIELPNGTARLGDVLARAGSETYTSADDAHSALLCGLGHEAIGRRYYSDRDAYAMGEDGPQQVSF</sequence>
<dbReference type="KEGG" id="hlm:DV707_01345"/>
<dbReference type="RefSeq" id="WP_103990971.1">
    <property type="nucleotide sequence ID" value="NZ_CP031311.1"/>
</dbReference>
<reference evidence="2 3" key="1">
    <citation type="submission" date="2016-10" db="EMBL/GenBank/DDBJ databases">
        <authorList>
            <person name="de Groot N.N."/>
        </authorList>
    </citation>
    <scope>NUCLEOTIDE SEQUENCE [LARGE SCALE GENOMIC DNA]</scope>
    <source>
        <strain evidence="2 3">CGMCC 1.10331</strain>
    </source>
</reference>
<organism evidence="2 3">
    <name type="scientific">Halobellus limi</name>
    <dbReference type="NCBI Taxonomy" id="699433"/>
    <lineage>
        <taxon>Archaea</taxon>
        <taxon>Methanobacteriati</taxon>
        <taxon>Methanobacteriota</taxon>
        <taxon>Stenosarchaea group</taxon>
        <taxon>Halobacteria</taxon>
        <taxon>Halobacteriales</taxon>
        <taxon>Haloferacaceae</taxon>
        <taxon>Halobellus</taxon>
    </lineage>
</organism>
<evidence type="ECO:0000313" key="1">
    <source>
        <dbReference type="EMBL" id="QCC46431.1"/>
    </source>
</evidence>